<accession>A0A562SYF8</accession>
<dbReference type="RefSeq" id="WP_145716087.1">
    <property type="nucleotide sequence ID" value="NZ_BAAAFY010000005.1"/>
</dbReference>
<keyword evidence="3" id="KW-1185">Reference proteome</keyword>
<feature type="chain" id="PRO_5022045937" evidence="1">
    <location>
        <begin position="19"/>
        <end position="119"/>
    </location>
</feature>
<name>A0A562SYF8_CHIJA</name>
<organism evidence="2 3">
    <name type="scientific">Chitinophaga japonensis</name>
    <name type="common">Flexibacter japonensis</name>
    <dbReference type="NCBI Taxonomy" id="104662"/>
    <lineage>
        <taxon>Bacteria</taxon>
        <taxon>Pseudomonadati</taxon>
        <taxon>Bacteroidota</taxon>
        <taxon>Chitinophagia</taxon>
        <taxon>Chitinophagales</taxon>
        <taxon>Chitinophagaceae</taxon>
        <taxon>Chitinophaga</taxon>
    </lineage>
</organism>
<evidence type="ECO:0000313" key="2">
    <source>
        <dbReference type="EMBL" id="TWI86342.1"/>
    </source>
</evidence>
<sequence>MKKVLLFILLALPASCWAQKYYVPLSEDRIEQPLIDRLLETKHQIVFKEDSADYIIRSMITYQALSSAKGYIVITDKSGQIVAKSKEYGSLGSSWNTSPGSAVIKKIANKNLLKIISSL</sequence>
<gene>
    <name evidence="2" type="ORF">LX66_3596</name>
</gene>
<dbReference type="EMBL" id="VLLG01000004">
    <property type="protein sequence ID" value="TWI86342.1"/>
    <property type="molecule type" value="Genomic_DNA"/>
</dbReference>
<evidence type="ECO:0000313" key="3">
    <source>
        <dbReference type="Proteomes" id="UP000316778"/>
    </source>
</evidence>
<feature type="signal peptide" evidence="1">
    <location>
        <begin position="1"/>
        <end position="18"/>
    </location>
</feature>
<reference evidence="2 3" key="1">
    <citation type="journal article" date="2013" name="Stand. Genomic Sci.">
        <title>Genomic Encyclopedia of Type Strains, Phase I: The one thousand microbial genomes (KMG-I) project.</title>
        <authorList>
            <person name="Kyrpides N.C."/>
            <person name="Woyke T."/>
            <person name="Eisen J.A."/>
            <person name="Garrity G."/>
            <person name="Lilburn T.G."/>
            <person name="Beck B.J."/>
            <person name="Whitman W.B."/>
            <person name="Hugenholtz P."/>
            <person name="Klenk H.P."/>
        </authorList>
    </citation>
    <scope>NUCLEOTIDE SEQUENCE [LARGE SCALE GENOMIC DNA]</scope>
    <source>
        <strain evidence="2 3">DSM 13484</strain>
    </source>
</reference>
<comment type="caution">
    <text evidence="2">The sequence shown here is derived from an EMBL/GenBank/DDBJ whole genome shotgun (WGS) entry which is preliminary data.</text>
</comment>
<evidence type="ECO:0000256" key="1">
    <source>
        <dbReference type="SAM" id="SignalP"/>
    </source>
</evidence>
<keyword evidence="1" id="KW-0732">Signal</keyword>
<dbReference type="Proteomes" id="UP000316778">
    <property type="component" value="Unassembled WGS sequence"/>
</dbReference>
<proteinExistence type="predicted"/>
<protein>
    <submittedName>
        <fullName evidence="2">Uncharacterized protein</fullName>
    </submittedName>
</protein>
<dbReference type="AlphaFoldDB" id="A0A562SYF8"/>